<dbReference type="EMBL" id="JBBWWR010000019">
    <property type="protein sequence ID" value="KAK8941785.1"/>
    <property type="molecule type" value="Genomic_DNA"/>
</dbReference>
<comment type="caution">
    <text evidence="5">The sequence shown here is derived from an EMBL/GenBank/DDBJ whole genome shotgun (WGS) entry which is preliminary data.</text>
</comment>
<evidence type="ECO:0000313" key="5">
    <source>
        <dbReference type="EMBL" id="KAK8941785.1"/>
    </source>
</evidence>
<keyword evidence="2" id="KW-0175">Coiled coil</keyword>
<name>A0ABR2LI68_9ASPA</name>
<dbReference type="Gene3D" id="1.20.5.1500">
    <property type="match status" value="1"/>
</dbReference>
<proteinExistence type="inferred from homology"/>
<organism evidence="5 6">
    <name type="scientific">Platanthera guangdongensis</name>
    <dbReference type="NCBI Taxonomy" id="2320717"/>
    <lineage>
        <taxon>Eukaryota</taxon>
        <taxon>Viridiplantae</taxon>
        <taxon>Streptophyta</taxon>
        <taxon>Embryophyta</taxon>
        <taxon>Tracheophyta</taxon>
        <taxon>Spermatophyta</taxon>
        <taxon>Magnoliopsida</taxon>
        <taxon>Liliopsida</taxon>
        <taxon>Asparagales</taxon>
        <taxon>Orchidaceae</taxon>
        <taxon>Orchidoideae</taxon>
        <taxon>Orchideae</taxon>
        <taxon>Orchidinae</taxon>
        <taxon>Platanthera</taxon>
    </lineage>
</organism>
<dbReference type="PANTHER" id="PTHR11875">
    <property type="entry name" value="TESTIS-SPECIFIC Y-ENCODED PROTEIN"/>
    <property type="match status" value="1"/>
</dbReference>
<sequence>MQTPLLPNLPGLTTAYTCSTEAIDYATSSHLIFRRRSPPPDATSTSPTYFTRALTAPSDDRSSSTALRRSLLSIIVTSGFCLVVYTGIVTPSSVAVPPQFVSSPPISEEAGDKVLEVEQKYNELRRPVYKKRNEIIQSIPDFWLTANFSTNPYFEGTKLSKFYTFFDDGTTNIAGTSIKWKEGMTQWAVDIQMGANRPISPTTLVGREGLTKKSPTTSTIGTTHKHHRRTITHGCTMHGPNCPGRAVTVAAPPAAPAAARPRATRRPCGPLAVQPHTGRAAPRSHDNTRSAVRPRDRPLGRSPPPSHRRRASTGQLSRHLVPRHLQNHPLCVVRIAKFS</sequence>
<gene>
    <name evidence="5" type="ORF">KSP40_PGU008416</name>
</gene>
<comment type="similarity">
    <text evidence="1">Belongs to the nucleosome assembly protein (NAP) family.</text>
</comment>
<evidence type="ECO:0000313" key="6">
    <source>
        <dbReference type="Proteomes" id="UP001412067"/>
    </source>
</evidence>
<reference evidence="5 6" key="1">
    <citation type="journal article" date="2022" name="Nat. Plants">
        <title>Genomes of leafy and leafless Platanthera orchids illuminate the evolution of mycoheterotrophy.</title>
        <authorList>
            <person name="Li M.H."/>
            <person name="Liu K.W."/>
            <person name="Li Z."/>
            <person name="Lu H.C."/>
            <person name="Ye Q.L."/>
            <person name="Zhang D."/>
            <person name="Wang J.Y."/>
            <person name="Li Y.F."/>
            <person name="Zhong Z.M."/>
            <person name="Liu X."/>
            <person name="Yu X."/>
            <person name="Liu D.K."/>
            <person name="Tu X.D."/>
            <person name="Liu B."/>
            <person name="Hao Y."/>
            <person name="Liao X.Y."/>
            <person name="Jiang Y.T."/>
            <person name="Sun W.H."/>
            <person name="Chen J."/>
            <person name="Chen Y.Q."/>
            <person name="Ai Y."/>
            <person name="Zhai J.W."/>
            <person name="Wu S.S."/>
            <person name="Zhou Z."/>
            <person name="Hsiao Y.Y."/>
            <person name="Wu W.L."/>
            <person name="Chen Y.Y."/>
            <person name="Lin Y.F."/>
            <person name="Hsu J.L."/>
            <person name="Li C.Y."/>
            <person name="Wang Z.W."/>
            <person name="Zhao X."/>
            <person name="Zhong W.Y."/>
            <person name="Ma X.K."/>
            <person name="Ma L."/>
            <person name="Huang J."/>
            <person name="Chen G.Z."/>
            <person name="Huang M.Z."/>
            <person name="Huang L."/>
            <person name="Peng D.H."/>
            <person name="Luo Y.B."/>
            <person name="Zou S.Q."/>
            <person name="Chen S.P."/>
            <person name="Lan S."/>
            <person name="Tsai W.C."/>
            <person name="Van de Peer Y."/>
            <person name="Liu Z.J."/>
        </authorList>
    </citation>
    <scope>NUCLEOTIDE SEQUENCE [LARGE SCALE GENOMIC DNA]</scope>
    <source>
        <strain evidence="5">Lor288</strain>
    </source>
</reference>
<keyword evidence="3" id="KW-0143">Chaperone</keyword>
<dbReference type="Proteomes" id="UP001412067">
    <property type="component" value="Unassembled WGS sequence"/>
</dbReference>
<evidence type="ECO:0000256" key="1">
    <source>
        <dbReference type="ARBA" id="ARBA00009947"/>
    </source>
</evidence>
<feature type="region of interest" description="Disordered" evidence="4">
    <location>
        <begin position="253"/>
        <end position="322"/>
    </location>
</feature>
<evidence type="ECO:0000256" key="2">
    <source>
        <dbReference type="ARBA" id="ARBA00023054"/>
    </source>
</evidence>
<accession>A0ABR2LI68</accession>
<protein>
    <submittedName>
        <fullName evidence="5">Uncharacterized protein</fullName>
    </submittedName>
</protein>
<feature type="compositionally biased region" description="Basic and acidic residues" evidence="4">
    <location>
        <begin position="283"/>
        <end position="299"/>
    </location>
</feature>
<dbReference type="InterPro" id="IPR037231">
    <property type="entry name" value="NAP-like_sf"/>
</dbReference>
<evidence type="ECO:0000256" key="4">
    <source>
        <dbReference type="SAM" id="MobiDB-lite"/>
    </source>
</evidence>
<dbReference type="InterPro" id="IPR002164">
    <property type="entry name" value="NAP_family"/>
</dbReference>
<dbReference type="SUPFAM" id="SSF143113">
    <property type="entry name" value="NAP-like"/>
    <property type="match status" value="1"/>
</dbReference>
<evidence type="ECO:0000256" key="3">
    <source>
        <dbReference type="ARBA" id="ARBA00023186"/>
    </source>
</evidence>
<keyword evidence="6" id="KW-1185">Reference proteome</keyword>
<feature type="region of interest" description="Disordered" evidence="4">
    <location>
        <begin position="199"/>
        <end position="228"/>
    </location>
</feature>